<evidence type="ECO:0000256" key="3">
    <source>
        <dbReference type="ARBA" id="ARBA00023163"/>
    </source>
</evidence>
<dbReference type="Proteomes" id="UP000609879">
    <property type="component" value="Unassembled WGS sequence"/>
</dbReference>
<feature type="DNA-binding region" description="H-T-H motif" evidence="4">
    <location>
        <begin position="31"/>
        <end position="50"/>
    </location>
</feature>
<accession>A0ABQ3XZ61</accession>
<dbReference type="InterPro" id="IPR001647">
    <property type="entry name" value="HTH_TetR"/>
</dbReference>
<evidence type="ECO:0000313" key="7">
    <source>
        <dbReference type="Proteomes" id="UP000609879"/>
    </source>
</evidence>
<dbReference type="PANTHER" id="PTHR30055">
    <property type="entry name" value="HTH-TYPE TRANSCRIPTIONAL REGULATOR RUTR"/>
    <property type="match status" value="1"/>
</dbReference>
<keyword evidence="2 4" id="KW-0238">DNA-binding</keyword>
<dbReference type="RefSeq" id="WP_203760958.1">
    <property type="nucleotide sequence ID" value="NZ_BAAABO010000006.1"/>
</dbReference>
<name>A0ABQ3XZ61_9ACTN</name>
<protein>
    <submittedName>
        <fullName evidence="6">TetR family transcriptional regulator</fullName>
    </submittedName>
</protein>
<dbReference type="Gene3D" id="1.10.357.10">
    <property type="entry name" value="Tetracycline Repressor, domain 2"/>
    <property type="match status" value="1"/>
</dbReference>
<dbReference type="EMBL" id="BOMI01000026">
    <property type="protein sequence ID" value="GID73022.1"/>
    <property type="molecule type" value="Genomic_DNA"/>
</dbReference>
<dbReference type="PROSITE" id="PS50977">
    <property type="entry name" value="HTH_TETR_2"/>
    <property type="match status" value="1"/>
</dbReference>
<comment type="caution">
    <text evidence="6">The sequence shown here is derived from an EMBL/GenBank/DDBJ whole genome shotgun (WGS) entry which is preliminary data.</text>
</comment>
<organism evidence="6 7">
    <name type="scientific">Paractinoplanes deccanensis</name>
    <dbReference type="NCBI Taxonomy" id="113561"/>
    <lineage>
        <taxon>Bacteria</taxon>
        <taxon>Bacillati</taxon>
        <taxon>Actinomycetota</taxon>
        <taxon>Actinomycetes</taxon>
        <taxon>Micromonosporales</taxon>
        <taxon>Micromonosporaceae</taxon>
        <taxon>Paractinoplanes</taxon>
    </lineage>
</organism>
<gene>
    <name evidence="6" type="ORF">Ade02nite_16630</name>
</gene>
<proteinExistence type="predicted"/>
<keyword evidence="1" id="KW-0805">Transcription regulation</keyword>
<reference evidence="6 7" key="1">
    <citation type="submission" date="2021-01" db="EMBL/GenBank/DDBJ databases">
        <title>Whole genome shotgun sequence of Actinoplanes deccanensis NBRC 13994.</title>
        <authorList>
            <person name="Komaki H."/>
            <person name="Tamura T."/>
        </authorList>
    </citation>
    <scope>NUCLEOTIDE SEQUENCE [LARGE SCALE GENOMIC DNA]</scope>
    <source>
        <strain evidence="6 7">NBRC 13994</strain>
    </source>
</reference>
<feature type="domain" description="HTH tetR-type" evidence="5">
    <location>
        <begin position="8"/>
        <end position="68"/>
    </location>
</feature>
<dbReference type="SUPFAM" id="SSF46689">
    <property type="entry name" value="Homeodomain-like"/>
    <property type="match status" value="1"/>
</dbReference>
<evidence type="ECO:0000256" key="1">
    <source>
        <dbReference type="ARBA" id="ARBA00023015"/>
    </source>
</evidence>
<dbReference type="PANTHER" id="PTHR30055:SF234">
    <property type="entry name" value="HTH-TYPE TRANSCRIPTIONAL REGULATOR BETI"/>
    <property type="match status" value="1"/>
</dbReference>
<dbReference type="Pfam" id="PF00440">
    <property type="entry name" value="TetR_N"/>
    <property type="match status" value="1"/>
</dbReference>
<sequence length="196" mass="21245">MARPKEQTARRGEIVAAARRAIRDRGLAGLRIKDVAREAGLSPGSVSYYYGDFDDLLADVHQDAVDRFYWQRLHAIEAVGDPAAQLAALVRAGVPAGADDETFRVLYELHVHAARNRTHAVLMTALYDREVSLYQQVLRALGLSAEAARTVAENAVALEDAYGLHLVGRNAHVSPASARANILSYLTLATAAELEG</sequence>
<evidence type="ECO:0000256" key="4">
    <source>
        <dbReference type="PROSITE-ProRule" id="PRU00335"/>
    </source>
</evidence>
<evidence type="ECO:0000313" key="6">
    <source>
        <dbReference type="EMBL" id="GID73022.1"/>
    </source>
</evidence>
<evidence type="ECO:0000256" key="2">
    <source>
        <dbReference type="ARBA" id="ARBA00023125"/>
    </source>
</evidence>
<keyword evidence="7" id="KW-1185">Reference proteome</keyword>
<dbReference type="InterPro" id="IPR050109">
    <property type="entry name" value="HTH-type_TetR-like_transc_reg"/>
</dbReference>
<dbReference type="InterPro" id="IPR009057">
    <property type="entry name" value="Homeodomain-like_sf"/>
</dbReference>
<keyword evidence="3" id="KW-0804">Transcription</keyword>
<evidence type="ECO:0000259" key="5">
    <source>
        <dbReference type="PROSITE" id="PS50977"/>
    </source>
</evidence>